<gene>
    <name evidence="1" type="ORF">CTRU02_212908</name>
</gene>
<evidence type="ECO:0000313" key="2">
    <source>
        <dbReference type="Proteomes" id="UP000805649"/>
    </source>
</evidence>
<dbReference type="EMBL" id="VUJX02000009">
    <property type="protein sequence ID" value="KAL0931955.1"/>
    <property type="molecule type" value="Genomic_DNA"/>
</dbReference>
<organism evidence="1 2">
    <name type="scientific">Colletotrichum truncatum</name>
    <name type="common">Anthracnose fungus</name>
    <name type="synonym">Colletotrichum capsici</name>
    <dbReference type="NCBI Taxonomy" id="5467"/>
    <lineage>
        <taxon>Eukaryota</taxon>
        <taxon>Fungi</taxon>
        <taxon>Dikarya</taxon>
        <taxon>Ascomycota</taxon>
        <taxon>Pezizomycotina</taxon>
        <taxon>Sordariomycetes</taxon>
        <taxon>Hypocreomycetidae</taxon>
        <taxon>Glomerellales</taxon>
        <taxon>Glomerellaceae</taxon>
        <taxon>Colletotrichum</taxon>
        <taxon>Colletotrichum truncatum species complex</taxon>
    </lineage>
</organism>
<dbReference type="Proteomes" id="UP000805649">
    <property type="component" value="Unassembled WGS sequence"/>
</dbReference>
<evidence type="ECO:0000313" key="1">
    <source>
        <dbReference type="EMBL" id="KAL0931955.1"/>
    </source>
</evidence>
<proteinExistence type="predicted"/>
<sequence>MDAVHALFTLQGYSHTEYHYRVDSNKQSLPVASSSAVGSNTYTQSTMGESHLMAVPRLKAAAGSLFNTSVDVSAPFRFQGDLLIFPRNEAWKLPWIVSCEPPSKHNLNFFTDASYPSDNSWGQGQAKNISTPENPAGVAVVWKPWPGLEYNHWHQRTYQILNCPGFRSAELNAVVLGLETATILSRLLPELKNVTLFTDCKYAIRKLMEAEHSCNEPLIKRAVAASAELDARGVRVQVRWCPGHIGICGNEKADALANSVRKCQPPKTVPKEMPERMKEYEIPEHCLWLRRGYLEDMAAINLRKQATITPPPPVLSKPCTISNAAQEVLFPAQTNNVITNWAAYFYYNCAEESNKWTRNSIAPVKLSIPITA</sequence>
<name>A0ACC3YJ65_COLTU</name>
<protein>
    <submittedName>
        <fullName evidence="1">Uncharacterized protein</fullName>
    </submittedName>
</protein>
<reference evidence="1 2" key="1">
    <citation type="journal article" date="2020" name="Phytopathology">
        <title>Genome Sequence Resources of Colletotrichum truncatum, C. plurivorum, C. musicola, and C. sojae: Four Species Pathogenic to Soybean (Glycine max).</title>
        <authorList>
            <person name="Rogerio F."/>
            <person name="Boufleur T.R."/>
            <person name="Ciampi-Guillardi M."/>
            <person name="Sukno S.A."/>
            <person name="Thon M.R."/>
            <person name="Massola Junior N.S."/>
            <person name="Baroncelli R."/>
        </authorList>
    </citation>
    <scope>NUCLEOTIDE SEQUENCE [LARGE SCALE GENOMIC DNA]</scope>
    <source>
        <strain evidence="1 2">CMES1059</strain>
    </source>
</reference>
<accession>A0ACC3YJ65</accession>
<comment type="caution">
    <text evidence="1">The sequence shown here is derived from an EMBL/GenBank/DDBJ whole genome shotgun (WGS) entry which is preliminary data.</text>
</comment>
<keyword evidence="2" id="KW-1185">Reference proteome</keyword>